<dbReference type="Proteomes" id="UP000027265">
    <property type="component" value="Unassembled WGS sequence"/>
</dbReference>
<dbReference type="OrthoDB" id="18996at2759"/>
<dbReference type="Gene3D" id="2.170.150.40">
    <property type="entry name" value="Domain of unknown function (DUF427)"/>
    <property type="match status" value="2"/>
</dbReference>
<protein>
    <recommendedName>
        <fullName evidence="1">DUF427 domain-containing protein</fullName>
    </recommendedName>
</protein>
<dbReference type="STRING" id="933084.A0A067PX74"/>
<dbReference type="InterPro" id="IPR038694">
    <property type="entry name" value="DUF427_sf"/>
</dbReference>
<accession>A0A067PX74</accession>
<dbReference type="Pfam" id="PF04248">
    <property type="entry name" value="NTP_transf_9"/>
    <property type="match status" value="2"/>
</dbReference>
<feature type="domain" description="DUF427" evidence="1">
    <location>
        <begin position="136"/>
        <end position="229"/>
    </location>
</feature>
<organism evidence="2 3">
    <name type="scientific">Jaapia argillacea MUCL 33604</name>
    <dbReference type="NCBI Taxonomy" id="933084"/>
    <lineage>
        <taxon>Eukaryota</taxon>
        <taxon>Fungi</taxon>
        <taxon>Dikarya</taxon>
        <taxon>Basidiomycota</taxon>
        <taxon>Agaricomycotina</taxon>
        <taxon>Agaricomycetes</taxon>
        <taxon>Agaricomycetidae</taxon>
        <taxon>Jaapiales</taxon>
        <taxon>Jaapiaceae</taxon>
        <taxon>Jaapia</taxon>
    </lineage>
</organism>
<dbReference type="AlphaFoldDB" id="A0A067PX74"/>
<name>A0A067PX74_9AGAM</name>
<dbReference type="PANTHER" id="PTHR34310:SF9">
    <property type="entry name" value="BLR5716 PROTEIN"/>
    <property type="match status" value="1"/>
</dbReference>
<dbReference type="EMBL" id="KL197716">
    <property type="protein sequence ID" value="KDQ59334.1"/>
    <property type="molecule type" value="Genomic_DNA"/>
</dbReference>
<dbReference type="InParanoid" id="A0A067PX74"/>
<evidence type="ECO:0000259" key="1">
    <source>
        <dbReference type="Pfam" id="PF04248"/>
    </source>
</evidence>
<gene>
    <name evidence="2" type="ORF">JAAARDRAFT_128260</name>
</gene>
<reference evidence="3" key="1">
    <citation type="journal article" date="2014" name="Proc. Natl. Acad. Sci. U.S.A.">
        <title>Extensive sampling of basidiomycete genomes demonstrates inadequacy of the white-rot/brown-rot paradigm for wood decay fungi.</title>
        <authorList>
            <person name="Riley R."/>
            <person name="Salamov A.A."/>
            <person name="Brown D.W."/>
            <person name="Nagy L.G."/>
            <person name="Floudas D."/>
            <person name="Held B.W."/>
            <person name="Levasseur A."/>
            <person name="Lombard V."/>
            <person name="Morin E."/>
            <person name="Otillar R."/>
            <person name="Lindquist E.A."/>
            <person name="Sun H."/>
            <person name="LaButti K.M."/>
            <person name="Schmutz J."/>
            <person name="Jabbour D."/>
            <person name="Luo H."/>
            <person name="Baker S.E."/>
            <person name="Pisabarro A.G."/>
            <person name="Walton J.D."/>
            <person name="Blanchette R.A."/>
            <person name="Henrissat B."/>
            <person name="Martin F."/>
            <person name="Cullen D."/>
            <person name="Hibbett D.S."/>
            <person name="Grigoriev I.V."/>
        </authorList>
    </citation>
    <scope>NUCLEOTIDE SEQUENCE [LARGE SCALE GENOMIC DNA]</scope>
    <source>
        <strain evidence="3">MUCL 33604</strain>
    </source>
</reference>
<feature type="domain" description="DUF427" evidence="1">
    <location>
        <begin position="17"/>
        <end position="90"/>
    </location>
</feature>
<sequence>MAPPFTEPHIEPSPRRVRVLFGGVYVVDTTDAKYVQKPYYPYYYFHSKDLPKQYLQKPSSSVATGDNVDEKTYDLVVGSKRAESAVTEFTGNGDLAGLIRVNFSAPDAWFEEDQEIYVHPKDPYKRVDVLPSSRHVRIEYAGVELANTRRPRLLFETSLRVRTYIPLVDCKVELLEPSELTTQCPYKGIANYYTVRLPTGKVVENVVWWYRTPQLECAEIKGCVAFYDEKVDVWVDGVKVEKP</sequence>
<keyword evidence="3" id="KW-1185">Reference proteome</keyword>
<evidence type="ECO:0000313" key="3">
    <source>
        <dbReference type="Proteomes" id="UP000027265"/>
    </source>
</evidence>
<dbReference type="PANTHER" id="PTHR34310">
    <property type="entry name" value="DUF427 DOMAIN PROTEIN (AFU_ORTHOLOGUE AFUA_3G02220)"/>
    <property type="match status" value="1"/>
</dbReference>
<dbReference type="InterPro" id="IPR007361">
    <property type="entry name" value="DUF427"/>
</dbReference>
<dbReference type="HOGENOM" id="CLU_059611_0_0_1"/>
<evidence type="ECO:0000313" key="2">
    <source>
        <dbReference type="EMBL" id="KDQ59334.1"/>
    </source>
</evidence>
<proteinExistence type="predicted"/>